<protein>
    <recommendedName>
        <fullName evidence="4">pyridoxal 5'-phosphate synthase</fullName>
        <ecNumber evidence="4">1.4.3.5</ecNumber>
    </recommendedName>
</protein>
<evidence type="ECO:0000256" key="5">
    <source>
        <dbReference type="ARBA" id="ARBA00022630"/>
    </source>
</evidence>
<gene>
    <name evidence="10" type="ORF">DCAF_LOCUS21393</name>
</gene>
<dbReference type="Pfam" id="PF12766">
    <property type="entry name" value="Pyridox_oxase_2"/>
    <property type="match status" value="1"/>
</dbReference>
<dbReference type="Proteomes" id="UP001314170">
    <property type="component" value="Unassembled WGS sequence"/>
</dbReference>
<evidence type="ECO:0000313" key="11">
    <source>
        <dbReference type="Proteomes" id="UP001314170"/>
    </source>
</evidence>
<evidence type="ECO:0000256" key="7">
    <source>
        <dbReference type="ARBA" id="ARBA00023002"/>
    </source>
</evidence>
<evidence type="ECO:0000256" key="1">
    <source>
        <dbReference type="ARBA" id="ARBA00001917"/>
    </source>
</evidence>
<dbReference type="GO" id="GO:0004733">
    <property type="term" value="F:pyridoxamine phosphate oxidase activity"/>
    <property type="evidence" value="ECO:0007669"/>
    <property type="project" value="UniProtKB-EC"/>
</dbReference>
<evidence type="ECO:0000259" key="9">
    <source>
        <dbReference type="Pfam" id="PF12766"/>
    </source>
</evidence>
<keyword evidence="8" id="KW-0472">Membrane</keyword>
<evidence type="ECO:0000256" key="3">
    <source>
        <dbReference type="ARBA" id="ARBA00005037"/>
    </source>
</evidence>
<dbReference type="PANTHER" id="PTHR10851">
    <property type="entry name" value="PYRIDOXINE-5-PHOSPHATE OXIDASE"/>
    <property type="match status" value="1"/>
</dbReference>
<feature type="transmembrane region" description="Helical" evidence="8">
    <location>
        <begin position="258"/>
        <end position="279"/>
    </location>
</feature>
<dbReference type="GO" id="GO:0010181">
    <property type="term" value="F:FMN binding"/>
    <property type="evidence" value="ECO:0007669"/>
    <property type="project" value="InterPro"/>
</dbReference>
<reference evidence="10 11" key="1">
    <citation type="submission" date="2024-01" db="EMBL/GenBank/DDBJ databases">
        <authorList>
            <person name="Waweru B."/>
        </authorList>
    </citation>
    <scope>NUCLEOTIDE SEQUENCE [LARGE SCALE GENOMIC DNA]</scope>
</reference>
<keyword evidence="8" id="KW-1133">Transmembrane helix</keyword>
<keyword evidence="7" id="KW-0560">Oxidoreductase</keyword>
<proteinExistence type="predicted"/>
<evidence type="ECO:0000256" key="2">
    <source>
        <dbReference type="ARBA" id="ARBA00004738"/>
    </source>
</evidence>
<evidence type="ECO:0000256" key="4">
    <source>
        <dbReference type="ARBA" id="ARBA00012801"/>
    </source>
</evidence>
<dbReference type="InterPro" id="IPR000659">
    <property type="entry name" value="Pyridox_Oxase"/>
</dbReference>
<keyword evidence="6" id="KW-0288">FMN</keyword>
<accession>A0AAV1SCG5</accession>
<evidence type="ECO:0000256" key="6">
    <source>
        <dbReference type="ARBA" id="ARBA00022643"/>
    </source>
</evidence>
<dbReference type="PANTHER" id="PTHR10851:SF3">
    <property type="entry name" value="PYRIDOXINE_PYRIDOXAMINE 5'-PHOSPHATE OXIDASE 2"/>
    <property type="match status" value="1"/>
</dbReference>
<evidence type="ECO:0000256" key="8">
    <source>
        <dbReference type="SAM" id="Phobius"/>
    </source>
</evidence>
<dbReference type="EC" id="1.4.3.5" evidence="4"/>
<dbReference type="EMBL" id="CAWUPB010001173">
    <property type="protein sequence ID" value="CAK7348690.1"/>
    <property type="molecule type" value="Genomic_DNA"/>
</dbReference>
<comment type="pathway">
    <text evidence="2">Cofactor metabolism; pyridoxal 5'-phosphate salvage; pyridoxal 5'-phosphate from pyridoxamine 5'-phosphate: step 1/1.</text>
</comment>
<feature type="domain" description="Pyridoxamine 5'-phosphate oxidase Alr4036 family FMN-binding" evidence="9">
    <location>
        <begin position="51"/>
        <end position="99"/>
    </location>
</feature>
<evidence type="ECO:0000313" key="10">
    <source>
        <dbReference type="EMBL" id="CAK7348690.1"/>
    </source>
</evidence>
<keyword evidence="5" id="KW-0285">Flavoprotein</keyword>
<sequence length="381" mass="43233">MEAASSKRIRVKFSHQALFFLSICMQQLDPMGDLPIELSFSGHLSLSIGFEENSDRIQINTDCRTRKIEELKHCPFAEICWYFTDSWEQFRINGRVDVIDGSNPDPEKLQQREKSWFASSLKSRLQYLGPNPRLPFLSEQSPNEFFLDPSSGPVATFCLLVLDPDQVDYLNLKSNQRILSTLSWSANGEMCWNSEIINPLPCKASCLNVYPIPSVERYQENEGQSIRTILKRKLNSSSTEIVKYTFEHEALQWEGDMIIIIVLPSLLYYTGVLIVPSGVGRQSSCFMNICFSVDSQPCAPAVLDRVIIVNVSSCMLHAILSHLQAWRVHFRPQTTHVFPCPKLNMLSPLLYHLLALLMNSLNDADVAWLLCDVMSVCMAAV</sequence>
<name>A0AAV1SCG5_9ROSI</name>
<dbReference type="Gene3D" id="2.30.110.10">
    <property type="entry name" value="Electron Transport, Fmn-binding Protein, Chain A"/>
    <property type="match status" value="1"/>
</dbReference>
<comment type="pathway">
    <text evidence="3">Cofactor metabolism; pyridoxal 5'-phosphate salvage; pyridoxal 5'-phosphate from pyridoxine 5'-phosphate: step 1/1.</text>
</comment>
<dbReference type="InterPro" id="IPR012349">
    <property type="entry name" value="Split_barrel_FMN-bd"/>
</dbReference>
<dbReference type="GO" id="GO:0008615">
    <property type="term" value="P:pyridoxine biosynthetic process"/>
    <property type="evidence" value="ECO:0007669"/>
    <property type="project" value="InterPro"/>
</dbReference>
<comment type="caution">
    <text evidence="10">The sequence shown here is derived from an EMBL/GenBank/DDBJ whole genome shotgun (WGS) entry which is preliminary data.</text>
</comment>
<organism evidence="10 11">
    <name type="scientific">Dovyalis caffra</name>
    <dbReference type="NCBI Taxonomy" id="77055"/>
    <lineage>
        <taxon>Eukaryota</taxon>
        <taxon>Viridiplantae</taxon>
        <taxon>Streptophyta</taxon>
        <taxon>Embryophyta</taxon>
        <taxon>Tracheophyta</taxon>
        <taxon>Spermatophyta</taxon>
        <taxon>Magnoliopsida</taxon>
        <taxon>eudicotyledons</taxon>
        <taxon>Gunneridae</taxon>
        <taxon>Pentapetalae</taxon>
        <taxon>rosids</taxon>
        <taxon>fabids</taxon>
        <taxon>Malpighiales</taxon>
        <taxon>Salicaceae</taxon>
        <taxon>Flacourtieae</taxon>
        <taxon>Dovyalis</taxon>
    </lineage>
</organism>
<keyword evidence="11" id="KW-1185">Reference proteome</keyword>
<dbReference type="InterPro" id="IPR024624">
    <property type="entry name" value="Pyridox_Oxase_Alr4036_FMN-bd"/>
</dbReference>
<dbReference type="SUPFAM" id="SSF50475">
    <property type="entry name" value="FMN-binding split barrel"/>
    <property type="match status" value="1"/>
</dbReference>
<comment type="cofactor">
    <cofactor evidence="1">
        <name>FMN</name>
        <dbReference type="ChEBI" id="CHEBI:58210"/>
    </cofactor>
</comment>
<keyword evidence="8" id="KW-0812">Transmembrane</keyword>
<dbReference type="AlphaFoldDB" id="A0AAV1SCG5"/>